<feature type="repeat" description="ANK" evidence="2">
    <location>
        <begin position="718"/>
        <end position="750"/>
    </location>
</feature>
<comment type="caution">
    <text evidence="4">The sequence shown here is derived from an EMBL/GenBank/DDBJ whole genome shotgun (WGS) entry which is preliminary data.</text>
</comment>
<dbReference type="InterPro" id="IPR054471">
    <property type="entry name" value="GPIID_WHD"/>
</dbReference>
<dbReference type="Pfam" id="PF12708">
    <property type="entry name" value="Pect-lyase_RHGA_epim"/>
    <property type="match status" value="2"/>
</dbReference>
<feature type="repeat" description="ANK" evidence="2">
    <location>
        <begin position="819"/>
        <end position="851"/>
    </location>
</feature>
<dbReference type="Gene3D" id="3.40.50.300">
    <property type="entry name" value="P-loop containing nucleotide triphosphate hydrolases"/>
    <property type="match status" value="1"/>
</dbReference>
<keyword evidence="5" id="KW-1185">Reference proteome</keyword>
<evidence type="ECO:0000256" key="1">
    <source>
        <dbReference type="ARBA" id="ARBA00022737"/>
    </source>
</evidence>
<dbReference type="SMART" id="SM00248">
    <property type="entry name" value="ANK"/>
    <property type="match status" value="12"/>
</dbReference>
<dbReference type="CDD" id="cd23668">
    <property type="entry name" value="GH55_beta13glucanase-like"/>
    <property type="match status" value="1"/>
</dbReference>
<protein>
    <recommendedName>
        <fullName evidence="3">NACHT domain-containing protein</fullName>
    </recommendedName>
</protein>
<dbReference type="Gene3D" id="1.25.40.20">
    <property type="entry name" value="Ankyrin repeat-containing domain"/>
    <property type="match status" value="3"/>
</dbReference>
<dbReference type="PROSITE" id="PS50088">
    <property type="entry name" value="ANK_REPEAT"/>
    <property type="match status" value="7"/>
</dbReference>
<dbReference type="InterPro" id="IPR036770">
    <property type="entry name" value="Ankyrin_rpt-contain_sf"/>
</dbReference>
<feature type="repeat" description="ANK" evidence="2">
    <location>
        <begin position="751"/>
        <end position="783"/>
    </location>
</feature>
<feature type="repeat" description="ANK" evidence="2">
    <location>
        <begin position="887"/>
        <end position="919"/>
    </location>
</feature>
<feature type="repeat" description="ANK" evidence="2">
    <location>
        <begin position="921"/>
        <end position="953"/>
    </location>
</feature>
<dbReference type="PROSITE" id="PS50837">
    <property type="entry name" value="NACHT"/>
    <property type="match status" value="1"/>
</dbReference>
<dbReference type="InterPro" id="IPR027417">
    <property type="entry name" value="P-loop_NTPase"/>
</dbReference>
<keyword evidence="2" id="KW-0040">ANK repeat</keyword>
<keyword evidence="1" id="KW-0677">Repeat</keyword>
<dbReference type="SUPFAM" id="SSF52540">
    <property type="entry name" value="P-loop containing nucleoside triphosphate hydrolases"/>
    <property type="match status" value="1"/>
</dbReference>
<organism evidence="4 5">
    <name type="scientific">Neocucurbitaria cava</name>
    <dbReference type="NCBI Taxonomy" id="798079"/>
    <lineage>
        <taxon>Eukaryota</taxon>
        <taxon>Fungi</taxon>
        <taxon>Dikarya</taxon>
        <taxon>Ascomycota</taxon>
        <taxon>Pezizomycotina</taxon>
        <taxon>Dothideomycetes</taxon>
        <taxon>Pleosporomycetidae</taxon>
        <taxon>Pleosporales</taxon>
        <taxon>Pleosporineae</taxon>
        <taxon>Cucurbitariaceae</taxon>
        <taxon>Neocucurbitaria</taxon>
    </lineage>
</organism>
<dbReference type="Pfam" id="PF12796">
    <property type="entry name" value="Ank_2"/>
    <property type="match status" value="5"/>
</dbReference>
<gene>
    <name evidence="4" type="ORF">N0V83_007011</name>
</gene>
<dbReference type="SUPFAM" id="SSF51126">
    <property type="entry name" value="Pectin lyase-like"/>
    <property type="match status" value="2"/>
</dbReference>
<dbReference type="InterPro" id="IPR007111">
    <property type="entry name" value="NACHT_NTPase"/>
</dbReference>
<feature type="repeat" description="ANK" evidence="2">
    <location>
        <begin position="1017"/>
        <end position="1049"/>
    </location>
</feature>
<dbReference type="OrthoDB" id="1577640at2759"/>
<dbReference type="InterPro" id="IPR012334">
    <property type="entry name" value="Pectin_lyas_fold"/>
</dbReference>
<dbReference type="Pfam" id="PF22939">
    <property type="entry name" value="WHD_GPIID"/>
    <property type="match status" value="1"/>
</dbReference>
<evidence type="ECO:0000256" key="2">
    <source>
        <dbReference type="PROSITE-ProRule" id="PRU00023"/>
    </source>
</evidence>
<reference evidence="4" key="1">
    <citation type="submission" date="2022-10" db="EMBL/GenBank/DDBJ databases">
        <title>Tapping the CABI collections for fungal endophytes: first genome assemblies for Collariella, Neodidymelliopsis, Ascochyta clinopodiicola, Didymella pomorum, Didymosphaeria variabile, Neocosmospora piperis and Neocucurbitaria cava.</title>
        <authorList>
            <person name="Hill R."/>
        </authorList>
    </citation>
    <scope>NUCLEOTIDE SEQUENCE</scope>
    <source>
        <strain evidence="4">IMI 356814</strain>
    </source>
</reference>
<sequence length="1928" mass="210849">MMRLLQIHADGSFSLISYVGRNTPPYAILSHTWGPDNEENTFEELEQGTGKVKAGYQKLVFCSKQAMSDGLQFFWVDTCCIDKRSSSELQEAITSMFQWYRRAAKCYVYLSDVSTTGFPGTNQLIEKSRWFTRGWTLQELLAPTSVEFFSVEGELLGSKCSLVQEIVKTTGISVEALQGRALSEFTVDERMKWAARRETKRQEDAAYALLGIFDIHIPLMYGEGKENALKRLRREIRISSEEISGVQGSESFDRSENERLVEIRKWLTAPDPSTNYHKANKQRQADTGLWLLGSKQFATWKAEAASRLWLYGIPGCGKTILSSTVLQNLLEHCHDSSSRVILYFYFDFNDTEKQDPELMLRSLLCQILQHLINPPESLDALFSSCGNGGRQPTPHETLEVTQQLMQPFTEVYIILDALDECTQRSELMDLLGKVAGWQLQNSHLLITSRKERDIESSLEGYVREEDMVCLQSKVVDKDIQRYVRQRLSDDKGLAKWVKDAVVSQEIEAALMRGARGIKDDSEYAFRILQWLAFSERPLLVEEVAEVVAIDITRTPAFDRDEVLEDSLEVQNICSSLVSITTISGNNDAGPTRRIVALAHYSVQEYLTSDRIRQSKAERYSMQDVACHEAIATGCLMYLLQFQGPGMYSEEVLQRFRIAQYSAEFWFKHARKTGERLQKMSQVAINLFSRDNPAYLLWIQLHDLDPRRRKVNFQRTIKDSPPPLYYAALIGLSSIVNLLLEKDTDVDAQGRYFRNALQAASAHGHKEVAQLLLNNGADVNLNAQSMPYSNALQAASAYGHKAVVQLLLGNNAEVNAQGGRHGSALQAASARGHKEIVQLLLNNNAEINARDGFYGFYDSALQAASARGHKEIVQLLLNNNAEINAQDGFQSALQAASQSGHKEVVQLLLDNNAEINAQGGYYGGTALQVASSSGNKEIAQLLLNNNANINAQGGAWGNAIQAALTYGRKEVVQLLLDNNAEINAQGVSYSIKNATENSHMDIVKLLLDHAGGPYVEFHGQTHLQLAARDRHIEALRNLIDQSLDCTTLDRKGDGLLCYAASGGSLEVLDAVLHTGIKSLSKSGHWNALHWACRAGDPEVVERLVKEGLHSECVTVPQPEGDWSPLAVAIFHGNTEMLGKLSWTSFGLAISTAQALVGSIAPKSHQVPSNYWYENINHNGISPTIPNGKNWTVFRNVRDYGAKGDGVTDDTKAIQKAIDTGDSSGTRATGTAFGMTGQPAVVYFPAGTYSISSTLSNRVGTILMGDPTARPTIKATSTFTGTYLVVGHDSRYQGLVAFYHGLKNLVLDTTAMAATKKITILDWGVSQANQLANVRFNMPVGGTGHSAIATPGQCTQLLYNDLEIVGGGVGITLSVTQVHLKNIRFQDVSTGVLVTSMVHGTFQGLRFEGVSVGVDTTSGGSGLLNLIDSTASNTTTLVNAPSTTNAQNSMVLENVVVDSSVAVTVKVAGASALTGSVLPGSAWVRGSAYNAGATTPQRIEGQKITVSRPEALVNRTGFYHTVMQPTYAEYKLSQTVNVKSVKEYPVAGDGVTDDTANIQVILNNSVGKVVYFPYGIYLLSDTLLVPPGSRLVGEAFTQLSATGSKFKDAQNPRPMVKVGNPGDVGVAQLHDFMFTVADVLPGAVLVEVNMAGERPGNVGFYFCNFRIGGAKGSKVNTCSDPRTCNAARITAHLKETSSSYWEHTWAWSGDLTVDGSGDVLASPLGGFLIESQKGTWMLGMGAGQSLITACKPRCTANFMAAEHHDLYQVNINNAKNVYIGLMEAETSHWQGNGTTVYPPVPWTDSLTASDPDFKWCSATNAQCRMGLYQIIRNSSNINLYSQGWWTFVMGPQRTFCSTDCQDNGALYDGNTNLFAYGLSSINVKNLVSESGGGNLKAIATHAANQGAIHDVFQTAIIAAYLRQSGDKKVE</sequence>
<dbReference type="PROSITE" id="PS50297">
    <property type="entry name" value="ANK_REP_REGION"/>
    <property type="match status" value="5"/>
</dbReference>
<dbReference type="Pfam" id="PF24883">
    <property type="entry name" value="NPHP3_N"/>
    <property type="match status" value="1"/>
</dbReference>
<dbReference type="PANTHER" id="PTHR10622">
    <property type="entry name" value="HET DOMAIN-CONTAINING PROTEIN"/>
    <property type="match status" value="1"/>
</dbReference>
<dbReference type="InterPro" id="IPR011050">
    <property type="entry name" value="Pectin_lyase_fold/virulence"/>
</dbReference>
<dbReference type="Proteomes" id="UP001140560">
    <property type="component" value="Unassembled WGS sequence"/>
</dbReference>
<dbReference type="Gene3D" id="2.160.20.10">
    <property type="entry name" value="Single-stranded right-handed beta-helix, Pectin lyase-like"/>
    <property type="match status" value="2"/>
</dbReference>
<dbReference type="SUPFAM" id="SSF48403">
    <property type="entry name" value="Ankyrin repeat"/>
    <property type="match status" value="2"/>
</dbReference>
<dbReference type="PANTHER" id="PTHR10622:SF11">
    <property type="entry name" value="HET-DOMAIN-CONTAINING PROTEIN"/>
    <property type="match status" value="1"/>
</dbReference>
<evidence type="ECO:0000313" key="5">
    <source>
        <dbReference type="Proteomes" id="UP001140560"/>
    </source>
</evidence>
<feature type="repeat" description="ANK" evidence="2">
    <location>
        <begin position="855"/>
        <end position="887"/>
    </location>
</feature>
<accession>A0A9W8Y4B0</accession>
<dbReference type="InterPro" id="IPR056884">
    <property type="entry name" value="NPHP3-like_N"/>
</dbReference>
<feature type="domain" description="NACHT" evidence="3">
    <location>
        <begin position="306"/>
        <end position="449"/>
    </location>
</feature>
<proteinExistence type="predicted"/>
<dbReference type="InterPro" id="IPR024535">
    <property type="entry name" value="RHGA/B-epi-like_pectate_lyase"/>
</dbReference>
<dbReference type="EMBL" id="JAPEUY010000012">
    <property type="protein sequence ID" value="KAJ4367429.1"/>
    <property type="molecule type" value="Genomic_DNA"/>
</dbReference>
<dbReference type="InterPro" id="IPR002110">
    <property type="entry name" value="Ankyrin_rpt"/>
</dbReference>
<name>A0A9W8Y4B0_9PLEO</name>
<evidence type="ECO:0000313" key="4">
    <source>
        <dbReference type="EMBL" id="KAJ4367429.1"/>
    </source>
</evidence>
<evidence type="ECO:0000259" key="3">
    <source>
        <dbReference type="PROSITE" id="PS50837"/>
    </source>
</evidence>
<dbReference type="FunFam" id="2.160.20.10:FF:000049">
    <property type="entry name" value="Putative exo-beta-1,3-glucanase"/>
    <property type="match status" value="1"/>
</dbReference>
<dbReference type="InterPro" id="IPR010730">
    <property type="entry name" value="HET"/>
</dbReference>
<dbReference type="Pfam" id="PF06985">
    <property type="entry name" value="HET"/>
    <property type="match status" value="1"/>
</dbReference>